<comment type="caution">
    <text evidence="3">The sequence shown here is derived from an EMBL/GenBank/DDBJ whole genome shotgun (WGS) entry which is preliminary data.</text>
</comment>
<feature type="region of interest" description="Disordered" evidence="1">
    <location>
        <begin position="73"/>
        <end position="127"/>
    </location>
</feature>
<sequence length="127" mass="13424">MTHLGGVPLRSQETFGRDGAMFESLLGFVAELSIVLWSLVILTVLLRFVGVRIYRRGARSAPAGTIAPDAAASKAVRADDTHGQDTPLAPAAGASPVRVVHRIPRENHTGSRSSTRVPALASRSTKA</sequence>
<keyword evidence="2" id="KW-0812">Transmembrane</keyword>
<keyword evidence="4" id="KW-1185">Reference proteome</keyword>
<organism evidence="3 4">
    <name type="scientific">Arthrobacter echini</name>
    <dbReference type="NCBI Taxonomy" id="1529066"/>
    <lineage>
        <taxon>Bacteria</taxon>
        <taxon>Bacillati</taxon>
        <taxon>Actinomycetota</taxon>
        <taxon>Actinomycetes</taxon>
        <taxon>Micrococcales</taxon>
        <taxon>Micrococcaceae</taxon>
        <taxon>Arthrobacter</taxon>
    </lineage>
</organism>
<feature type="transmembrane region" description="Helical" evidence="2">
    <location>
        <begin position="25"/>
        <end position="49"/>
    </location>
</feature>
<proteinExistence type="predicted"/>
<gene>
    <name evidence="3" type="ORF">E8P82_04420</name>
</gene>
<keyword evidence="2" id="KW-0472">Membrane</keyword>
<dbReference type="Proteomes" id="UP000305233">
    <property type="component" value="Unassembled WGS sequence"/>
</dbReference>
<dbReference type="RefSeq" id="WP_136453295.1">
    <property type="nucleotide sequence ID" value="NZ_SSWH01000003.1"/>
</dbReference>
<dbReference type="EMBL" id="SSWH01000003">
    <property type="protein sequence ID" value="THJ67358.1"/>
    <property type="molecule type" value="Genomic_DNA"/>
</dbReference>
<protein>
    <submittedName>
        <fullName evidence="3">Uncharacterized protein</fullName>
    </submittedName>
</protein>
<dbReference type="AlphaFoldDB" id="A0A4S5E718"/>
<evidence type="ECO:0000256" key="1">
    <source>
        <dbReference type="SAM" id="MobiDB-lite"/>
    </source>
</evidence>
<evidence type="ECO:0000313" key="4">
    <source>
        <dbReference type="Proteomes" id="UP000305233"/>
    </source>
</evidence>
<accession>A0A4S5E718</accession>
<dbReference type="OrthoDB" id="4955411at2"/>
<name>A0A4S5E718_9MICC</name>
<reference evidence="3 4" key="1">
    <citation type="submission" date="2019-04" db="EMBL/GenBank/DDBJ databases">
        <authorList>
            <person name="Liu Q."/>
            <person name="Xin Y.-H."/>
        </authorList>
    </citation>
    <scope>NUCLEOTIDE SEQUENCE [LARGE SCALE GENOMIC DNA]</scope>
    <source>
        <strain evidence="3 4">AM23</strain>
    </source>
</reference>
<evidence type="ECO:0000256" key="2">
    <source>
        <dbReference type="SAM" id="Phobius"/>
    </source>
</evidence>
<evidence type="ECO:0000313" key="3">
    <source>
        <dbReference type="EMBL" id="THJ67358.1"/>
    </source>
</evidence>
<feature type="compositionally biased region" description="Polar residues" evidence="1">
    <location>
        <begin position="110"/>
        <end position="127"/>
    </location>
</feature>
<keyword evidence="2" id="KW-1133">Transmembrane helix</keyword>